<keyword evidence="1" id="KW-0547">Nucleotide-binding</keyword>
<dbReference type="Gene3D" id="3.30.450.20">
    <property type="entry name" value="PAS domain"/>
    <property type="match status" value="1"/>
</dbReference>
<dbReference type="Gene3D" id="1.10.8.60">
    <property type="match status" value="1"/>
</dbReference>
<dbReference type="PANTHER" id="PTHR32071">
    <property type="entry name" value="TRANSCRIPTIONAL REGULATORY PROTEIN"/>
    <property type="match status" value="1"/>
</dbReference>
<evidence type="ECO:0000259" key="7">
    <source>
        <dbReference type="PROSITE" id="PS50112"/>
    </source>
</evidence>
<evidence type="ECO:0000313" key="8">
    <source>
        <dbReference type="EMBL" id="THG88620.1"/>
    </source>
</evidence>
<dbReference type="CDD" id="cd00009">
    <property type="entry name" value="AAA"/>
    <property type="match status" value="1"/>
</dbReference>
<keyword evidence="5" id="KW-0804">Transcription</keyword>
<dbReference type="Pfam" id="PF00158">
    <property type="entry name" value="Sigma54_activat"/>
    <property type="match status" value="1"/>
</dbReference>
<dbReference type="SUPFAM" id="SSF52540">
    <property type="entry name" value="P-loop containing nucleoside triphosphate hydrolases"/>
    <property type="match status" value="1"/>
</dbReference>
<organism evidence="8 9">
    <name type="scientific">Alkalihalobacillus alcalophilus ATCC 27647 = CGMCC 1.3604</name>
    <dbReference type="NCBI Taxonomy" id="1218173"/>
    <lineage>
        <taxon>Bacteria</taxon>
        <taxon>Bacillati</taxon>
        <taxon>Bacillota</taxon>
        <taxon>Bacilli</taxon>
        <taxon>Bacillales</taxon>
        <taxon>Bacillaceae</taxon>
        <taxon>Alkalihalobacillus</taxon>
    </lineage>
</organism>
<keyword evidence="2" id="KW-0067">ATP-binding</keyword>
<evidence type="ECO:0000256" key="2">
    <source>
        <dbReference type="ARBA" id="ARBA00022840"/>
    </source>
</evidence>
<dbReference type="SUPFAM" id="SSF46689">
    <property type="entry name" value="Homeodomain-like"/>
    <property type="match status" value="1"/>
</dbReference>
<dbReference type="PANTHER" id="PTHR32071:SF74">
    <property type="entry name" value="TRANSCRIPTIONAL ACTIVATOR ROCR"/>
    <property type="match status" value="1"/>
</dbReference>
<evidence type="ECO:0000256" key="1">
    <source>
        <dbReference type="ARBA" id="ARBA00022741"/>
    </source>
</evidence>
<dbReference type="SUPFAM" id="SSF55785">
    <property type="entry name" value="PYP-like sensor domain (PAS domain)"/>
    <property type="match status" value="1"/>
</dbReference>
<keyword evidence="3" id="KW-0805">Transcription regulation</keyword>
<evidence type="ECO:0000313" key="9">
    <source>
        <dbReference type="Proteomes" id="UP000297014"/>
    </source>
</evidence>
<dbReference type="PROSITE" id="PS00676">
    <property type="entry name" value="SIGMA54_INTERACT_2"/>
    <property type="match status" value="1"/>
</dbReference>
<dbReference type="InterPro" id="IPR035965">
    <property type="entry name" value="PAS-like_dom_sf"/>
</dbReference>
<evidence type="ECO:0000259" key="6">
    <source>
        <dbReference type="PROSITE" id="PS50045"/>
    </source>
</evidence>
<reference evidence="8 9" key="1">
    <citation type="submission" date="2014-01" db="EMBL/GenBank/DDBJ databases">
        <title>Draft genome sequencing of Bacillus alcalophilus CGMCC 1.3604.</title>
        <authorList>
            <person name="Yang J."/>
            <person name="Diao L."/>
            <person name="Yang S."/>
        </authorList>
    </citation>
    <scope>NUCLEOTIDE SEQUENCE [LARGE SCALE GENOMIC DNA]</scope>
    <source>
        <strain evidence="8 9">CGMCC 1.3604</strain>
    </source>
</reference>
<dbReference type="InterPro" id="IPR058031">
    <property type="entry name" value="AAA_lid_NorR"/>
</dbReference>
<dbReference type="GO" id="GO:0006355">
    <property type="term" value="P:regulation of DNA-templated transcription"/>
    <property type="evidence" value="ECO:0007669"/>
    <property type="project" value="InterPro"/>
</dbReference>
<dbReference type="FunFam" id="3.40.50.300:FF:000006">
    <property type="entry name" value="DNA-binding transcriptional regulator NtrC"/>
    <property type="match status" value="1"/>
</dbReference>
<dbReference type="Gene3D" id="3.40.50.300">
    <property type="entry name" value="P-loop containing nucleotide triphosphate hydrolases"/>
    <property type="match status" value="1"/>
</dbReference>
<dbReference type="InterPro" id="IPR003593">
    <property type="entry name" value="AAA+_ATPase"/>
</dbReference>
<feature type="domain" description="PAS" evidence="7">
    <location>
        <begin position="12"/>
        <end position="82"/>
    </location>
</feature>
<dbReference type="Gene3D" id="1.10.10.60">
    <property type="entry name" value="Homeodomain-like"/>
    <property type="match status" value="1"/>
</dbReference>
<dbReference type="Proteomes" id="UP000297014">
    <property type="component" value="Unassembled WGS sequence"/>
</dbReference>
<keyword evidence="4" id="KW-0238">DNA-binding</keyword>
<dbReference type="GO" id="GO:0043565">
    <property type="term" value="F:sequence-specific DNA binding"/>
    <property type="evidence" value="ECO:0007669"/>
    <property type="project" value="InterPro"/>
</dbReference>
<evidence type="ECO:0000256" key="3">
    <source>
        <dbReference type="ARBA" id="ARBA00023015"/>
    </source>
</evidence>
<dbReference type="InterPro" id="IPR027417">
    <property type="entry name" value="P-loop_NTPase"/>
</dbReference>
<proteinExistence type="predicted"/>
<dbReference type="PROSITE" id="PS00688">
    <property type="entry name" value="SIGMA54_INTERACT_3"/>
    <property type="match status" value="1"/>
</dbReference>
<dbReference type="Pfam" id="PF25601">
    <property type="entry name" value="AAA_lid_14"/>
    <property type="match status" value="1"/>
</dbReference>
<dbReference type="AlphaFoldDB" id="A0A4S4JVH0"/>
<name>A0A4S4JVH0_ALKAL</name>
<dbReference type="InterPro" id="IPR025943">
    <property type="entry name" value="Sigma_54_int_dom_ATP-bd_2"/>
</dbReference>
<dbReference type="NCBIfam" id="TIGR00229">
    <property type="entry name" value="sensory_box"/>
    <property type="match status" value="1"/>
</dbReference>
<sequence>MKKEMNVWGQMLETILELIDEAIHVVDQNGVTVYYNQVAASHDGLTREEVLGKHLLDVFPSLSEDSSTLLKVMKTKKAIYQKSQTFKNNKGFTIDTINTTIPLFIEQQLYGAIEIAKDMKQINQLSEKILQLQQMDDNRRDKRKQTKELKLSEWNDIMTNDPTMKAQMHIGKKAAETNHPIIVYGETGTGKELFVQALHRQSKRKNERFIVQNCASLPSSLLESLLFGTTKGSFTGAVDRKGLFELAHKGTLFLDEIQSMPLDFQAKILRTIEDGFIRRVGGTESYRVDVRIIVAMNQHPLECVELGLLRQDLYYRLSLFLIELPTLKERTNDIPILVDYFLKKANRPTAKLDVSTLHLLQSYDWPGNIRELRHVIEYALTMSEEDAISLHHLPHHLQKKISSISVEKKSSQTLKDKLVMEEMSYIKDALKATGGNIKQAANHLGIPRQTLQYKLKKYQSNDERKKGGRPND</sequence>
<dbReference type="InterPro" id="IPR025944">
    <property type="entry name" value="Sigma_54_int_dom_CS"/>
</dbReference>
<dbReference type="InterPro" id="IPR002078">
    <property type="entry name" value="Sigma_54_int"/>
</dbReference>
<dbReference type="PROSITE" id="PS00675">
    <property type="entry name" value="SIGMA54_INTERACT_1"/>
    <property type="match status" value="1"/>
</dbReference>
<dbReference type="InterPro" id="IPR013767">
    <property type="entry name" value="PAS_fold"/>
</dbReference>
<dbReference type="SMART" id="SM00091">
    <property type="entry name" value="PAS"/>
    <property type="match status" value="1"/>
</dbReference>
<dbReference type="CDD" id="cd00130">
    <property type="entry name" value="PAS"/>
    <property type="match status" value="1"/>
</dbReference>
<evidence type="ECO:0000256" key="5">
    <source>
        <dbReference type="ARBA" id="ARBA00023163"/>
    </source>
</evidence>
<dbReference type="InterPro" id="IPR025662">
    <property type="entry name" value="Sigma_54_int_dom_ATP-bd_1"/>
</dbReference>
<dbReference type="PROSITE" id="PS50045">
    <property type="entry name" value="SIGMA54_INTERACT_4"/>
    <property type="match status" value="1"/>
</dbReference>
<dbReference type="InterPro" id="IPR002197">
    <property type="entry name" value="HTH_Fis"/>
</dbReference>
<dbReference type="PROSITE" id="PS50112">
    <property type="entry name" value="PAS"/>
    <property type="match status" value="1"/>
</dbReference>
<dbReference type="InterPro" id="IPR000014">
    <property type="entry name" value="PAS"/>
</dbReference>
<dbReference type="PRINTS" id="PR01590">
    <property type="entry name" value="HTHFIS"/>
</dbReference>
<accession>A0A4S4JVH0</accession>
<feature type="domain" description="Sigma-54 factor interaction" evidence="6">
    <location>
        <begin position="157"/>
        <end position="381"/>
    </location>
</feature>
<dbReference type="SMART" id="SM00382">
    <property type="entry name" value="AAA"/>
    <property type="match status" value="1"/>
</dbReference>
<dbReference type="Pfam" id="PF00989">
    <property type="entry name" value="PAS"/>
    <property type="match status" value="1"/>
</dbReference>
<dbReference type="EMBL" id="JALP01000359">
    <property type="protein sequence ID" value="THG88620.1"/>
    <property type="molecule type" value="Genomic_DNA"/>
</dbReference>
<dbReference type="Pfam" id="PF02954">
    <property type="entry name" value="HTH_8"/>
    <property type="match status" value="1"/>
</dbReference>
<dbReference type="InterPro" id="IPR009057">
    <property type="entry name" value="Homeodomain-like_sf"/>
</dbReference>
<protein>
    <submittedName>
        <fullName evidence="8">Transcriptional regulator</fullName>
    </submittedName>
</protein>
<dbReference type="GO" id="GO:0005524">
    <property type="term" value="F:ATP binding"/>
    <property type="evidence" value="ECO:0007669"/>
    <property type="project" value="UniProtKB-KW"/>
</dbReference>
<evidence type="ECO:0000256" key="4">
    <source>
        <dbReference type="ARBA" id="ARBA00023125"/>
    </source>
</evidence>
<gene>
    <name evidence="8" type="ORF">AJ85_01920</name>
</gene>
<comment type="caution">
    <text evidence="8">The sequence shown here is derived from an EMBL/GenBank/DDBJ whole genome shotgun (WGS) entry which is preliminary data.</text>
</comment>